<feature type="compositionally biased region" description="Low complexity" evidence="10">
    <location>
        <begin position="150"/>
        <end position="177"/>
    </location>
</feature>
<feature type="region of interest" description="Disordered" evidence="10">
    <location>
        <begin position="333"/>
        <end position="365"/>
    </location>
</feature>
<evidence type="ECO:0000256" key="2">
    <source>
        <dbReference type="ARBA" id="ARBA00022553"/>
    </source>
</evidence>
<feature type="modified residue" description="4-aspartylphosphate" evidence="9">
    <location>
        <position position="514"/>
    </location>
</feature>
<evidence type="ECO:0000256" key="3">
    <source>
        <dbReference type="ARBA" id="ARBA00023012"/>
    </source>
</evidence>
<feature type="region of interest" description="Disordered" evidence="10">
    <location>
        <begin position="608"/>
        <end position="651"/>
    </location>
</feature>
<keyword evidence="3" id="KW-0902">Two-component regulatory system</keyword>
<dbReference type="PROSITE" id="PS00434">
    <property type="entry name" value="HSF_DOMAIN"/>
    <property type="match status" value="1"/>
</dbReference>
<evidence type="ECO:0000313" key="12">
    <source>
        <dbReference type="EMBL" id="KAG2183861.1"/>
    </source>
</evidence>
<comment type="subcellular location">
    <subcellularLocation>
        <location evidence="1 8">Nucleus</location>
    </subcellularLocation>
</comment>
<proteinExistence type="predicted"/>
<dbReference type="Proteomes" id="UP000612746">
    <property type="component" value="Unassembled WGS sequence"/>
</dbReference>
<dbReference type="Gene3D" id="3.40.50.2300">
    <property type="match status" value="1"/>
</dbReference>
<evidence type="ECO:0000256" key="10">
    <source>
        <dbReference type="SAM" id="MobiDB-lite"/>
    </source>
</evidence>
<dbReference type="SMART" id="SM00448">
    <property type="entry name" value="REC"/>
    <property type="match status" value="1"/>
</dbReference>
<feature type="region of interest" description="Disordered" evidence="10">
    <location>
        <begin position="418"/>
        <end position="447"/>
    </location>
</feature>
<evidence type="ECO:0000256" key="8">
    <source>
        <dbReference type="PIRNR" id="PIRNR002595"/>
    </source>
</evidence>
<feature type="compositionally biased region" description="Low complexity" evidence="10">
    <location>
        <begin position="609"/>
        <end position="625"/>
    </location>
</feature>
<dbReference type="InterPro" id="IPR001789">
    <property type="entry name" value="Sig_transdc_resp-reg_receiver"/>
</dbReference>
<evidence type="ECO:0000256" key="6">
    <source>
        <dbReference type="ARBA" id="ARBA00023163"/>
    </source>
</evidence>
<evidence type="ECO:0000256" key="7">
    <source>
        <dbReference type="ARBA" id="ARBA00023242"/>
    </source>
</evidence>
<name>A0A8H7UFI4_9FUNG</name>
<evidence type="ECO:0000256" key="1">
    <source>
        <dbReference type="ARBA" id="ARBA00004123"/>
    </source>
</evidence>
<gene>
    <name evidence="12" type="ORF">INT44_008872</name>
</gene>
<dbReference type="GO" id="GO:0006357">
    <property type="term" value="P:regulation of transcription by RNA polymerase II"/>
    <property type="evidence" value="ECO:0007669"/>
    <property type="project" value="UniProtKB-UniRule"/>
</dbReference>
<feature type="region of interest" description="Disordered" evidence="10">
    <location>
        <begin position="137"/>
        <end position="177"/>
    </location>
</feature>
<keyword evidence="7 8" id="KW-0539">Nucleus</keyword>
<feature type="compositionally biased region" description="Basic and acidic residues" evidence="10">
    <location>
        <begin position="252"/>
        <end position="266"/>
    </location>
</feature>
<feature type="compositionally biased region" description="Low complexity" evidence="10">
    <location>
        <begin position="425"/>
        <end position="443"/>
    </location>
</feature>
<feature type="domain" description="Response regulatory" evidence="11">
    <location>
        <begin position="465"/>
        <end position="579"/>
    </location>
</feature>
<dbReference type="OrthoDB" id="60033at2759"/>
<dbReference type="PANTHER" id="PTHR45339">
    <property type="entry name" value="HYBRID SIGNAL TRANSDUCTION HISTIDINE KINASE J"/>
    <property type="match status" value="1"/>
</dbReference>
<keyword evidence="5 8" id="KW-0238">DNA-binding</keyword>
<dbReference type="SUPFAM" id="SSF52172">
    <property type="entry name" value="CheY-like"/>
    <property type="match status" value="1"/>
</dbReference>
<keyword evidence="4 8" id="KW-0805">Transcription regulation</keyword>
<dbReference type="GO" id="GO:0043565">
    <property type="term" value="F:sequence-specific DNA binding"/>
    <property type="evidence" value="ECO:0007669"/>
    <property type="project" value="InterPro"/>
</dbReference>
<dbReference type="PROSITE" id="PS50110">
    <property type="entry name" value="RESPONSE_REGULATORY"/>
    <property type="match status" value="1"/>
</dbReference>
<dbReference type="GO" id="GO:0005634">
    <property type="term" value="C:nucleus"/>
    <property type="evidence" value="ECO:0007669"/>
    <property type="project" value="UniProtKB-SubCell"/>
</dbReference>
<dbReference type="InterPro" id="IPR011006">
    <property type="entry name" value="CheY-like_superfamily"/>
</dbReference>
<keyword evidence="6 8" id="KW-0804">Transcription</keyword>
<dbReference type="PRINTS" id="PR00056">
    <property type="entry name" value="HSFDOMAIN"/>
</dbReference>
<dbReference type="InterPro" id="IPR036390">
    <property type="entry name" value="WH_DNA-bd_sf"/>
</dbReference>
<dbReference type="CDD" id="cd17546">
    <property type="entry name" value="REC_hyHK_CKI1_RcsC-like"/>
    <property type="match status" value="1"/>
</dbReference>
<accession>A0A8H7UFI4</accession>
<dbReference type="Gene3D" id="1.10.10.10">
    <property type="entry name" value="Winged helix-like DNA-binding domain superfamily/Winged helix DNA-binding domain"/>
    <property type="match status" value="1"/>
</dbReference>
<evidence type="ECO:0000256" key="9">
    <source>
        <dbReference type="PROSITE-ProRule" id="PRU00169"/>
    </source>
</evidence>
<feature type="compositionally biased region" description="Polar residues" evidence="10">
    <location>
        <begin position="631"/>
        <end position="650"/>
    </location>
</feature>
<evidence type="ECO:0000256" key="4">
    <source>
        <dbReference type="ARBA" id="ARBA00023015"/>
    </source>
</evidence>
<dbReference type="Pfam" id="PF00447">
    <property type="entry name" value="HSF_DNA-bind"/>
    <property type="match status" value="1"/>
</dbReference>
<organism evidence="12 13">
    <name type="scientific">Umbelopsis vinacea</name>
    <dbReference type="NCBI Taxonomy" id="44442"/>
    <lineage>
        <taxon>Eukaryota</taxon>
        <taxon>Fungi</taxon>
        <taxon>Fungi incertae sedis</taxon>
        <taxon>Mucoromycota</taxon>
        <taxon>Mucoromycotina</taxon>
        <taxon>Umbelopsidomycetes</taxon>
        <taxon>Umbelopsidales</taxon>
        <taxon>Umbelopsidaceae</taxon>
        <taxon>Umbelopsis</taxon>
    </lineage>
</organism>
<dbReference type="GO" id="GO:0003700">
    <property type="term" value="F:DNA-binding transcription factor activity"/>
    <property type="evidence" value="ECO:0007669"/>
    <property type="project" value="UniProtKB-UniRule"/>
</dbReference>
<dbReference type="SMART" id="SM00415">
    <property type="entry name" value="HSF"/>
    <property type="match status" value="1"/>
</dbReference>
<dbReference type="Pfam" id="PF00072">
    <property type="entry name" value="Response_reg"/>
    <property type="match status" value="1"/>
</dbReference>
<dbReference type="PANTHER" id="PTHR45339:SF1">
    <property type="entry name" value="HYBRID SIGNAL TRANSDUCTION HISTIDINE KINASE J"/>
    <property type="match status" value="1"/>
</dbReference>
<evidence type="ECO:0000259" key="11">
    <source>
        <dbReference type="PROSITE" id="PS50110"/>
    </source>
</evidence>
<comment type="caution">
    <text evidence="12">The sequence shown here is derived from an EMBL/GenBank/DDBJ whole genome shotgun (WGS) entry which is preliminary data.</text>
</comment>
<dbReference type="GO" id="GO:0000156">
    <property type="term" value="F:phosphorelay response regulator activity"/>
    <property type="evidence" value="ECO:0007669"/>
    <property type="project" value="InterPro"/>
</dbReference>
<dbReference type="FunFam" id="3.40.50.2300:FF:000212">
    <property type="entry name" value="Stress response regulator/HFS transcription factor"/>
    <property type="match status" value="1"/>
</dbReference>
<dbReference type="PIRSF" id="PIRSF002595">
    <property type="entry name" value="RR_SKN7"/>
    <property type="match status" value="1"/>
</dbReference>
<dbReference type="EMBL" id="JAEPRA010000006">
    <property type="protein sequence ID" value="KAG2183861.1"/>
    <property type="molecule type" value="Genomic_DNA"/>
</dbReference>
<dbReference type="InterPro" id="IPR014402">
    <property type="entry name" value="Sig_transdc_resp-reg_Skn7"/>
</dbReference>
<evidence type="ECO:0000256" key="5">
    <source>
        <dbReference type="ARBA" id="ARBA00023125"/>
    </source>
</evidence>
<dbReference type="AlphaFoldDB" id="A0A8H7UFI4"/>
<dbReference type="InterPro" id="IPR000232">
    <property type="entry name" value="HSF_DNA-bd"/>
</dbReference>
<keyword evidence="2 9" id="KW-0597">Phosphoprotein</keyword>
<dbReference type="FunFam" id="1.10.10.10:FF:000027">
    <property type="entry name" value="Heat shock transcription factor 1"/>
    <property type="match status" value="1"/>
</dbReference>
<sequence length="715" mass="78555">MNSSARNNFTSQQSFVDSNPAISMEATAQPNQAPTSGGIPDFVKKLFRMLEDKSYNHIVSWGINGETFVVKDPTEFSKIILPKHFKHSNFASFVRQLNKYDFHKLRNADDGKPYGEQAWEFVHPKFQSNKKELLEKIKRKTPNKGNRGPTTSGASGSAGQDNSGNNSVSLQNSNQSFNNNQAVPAEFNALTANLQTQIAYLHKIHTDMAGHLQSLGNNYGVVLNEIMGCRGKMMAQDNLMQNLVQYLVQQEQEQRQEQRGQIDDRQQPNYGHDTPFVPSSEAQKLIQSYSEVAKASVTQMNQISQRLQSLQQLTQVPWASAENNQQNDMLSSDVMSTKASTSAPVANNESFPATSESSAQPSFNMPNLTDLSTQFTAAAANMNLTLPGDKDIKASNILGNSKNADGLTVVTVGHLQPKDMSASYTPSNNTSTSQASTSAAARPSTDKTMRIHRKTYIPGWSVPPRVLLVDDDSVCRNLSSKLLQVFGCTFDVATDGVEALKKLGLEKYDLVLMDVVMPNLDGVTATRNIRQYDTLTPIISMTSNTTDSDILEYFGSGMNDVLPKPFSTNGLLDMVVKYCAHLKAIQRVQGVEPGMIHRGPSTQNMIAASQYSSSSQSEGGDQNNQSRKRPYNSTSDSQATGGLVAESSSDLPPFVNLQDLPQFVSFMGMMQQAANGDEAPSSNHAGQWFQQQLQPQDDTSYGGYERKRAKLEVIE</sequence>
<protein>
    <recommendedName>
        <fullName evidence="8">Transcription factor</fullName>
    </recommendedName>
</protein>
<reference evidence="12" key="1">
    <citation type="submission" date="2020-12" db="EMBL/GenBank/DDBJ databases">
        <title>Metabolic potential, ecology and presence of endohyphal bacteria is reflected in genomic diversity of Mucoromycotina.</title>
        <authorList>
            <person name="Muszewska A."/>
            <person name="Okrasinska A."/>
            <person name="Steczkiewicz K."/>
            <person name="Drgas O."/>
            <person name="Orlowska M."/>
            <person name="Perlinska-Lenart U."/>
            <person name="Aleksandrzak-Piekarczyk T."/>
            <person name="Szatraj K."/>
            <person name="Zielenkiewicz U."/>
            <person name="Pilsyk S."/>
            <person name="Malc E."/>
            <person name="Mieczkowski P."/>
            <person name="Kruszewska J.S."/>
            <person name="Biernat P."/>
            <person name="Pawlowska J."/>
        </authorList>
    </citation>
    <scope>NUCLEOTIDE SEQUENCE</scope>
    <source>
        <strain evidence="12">WA0000051536</strain>
    </source>
</reference>
<evidence type="ECO:0000313" key="13">
    <source>
        <dbReference type="Proteomes" id="UP000612746"/>
    </source>
</evidence>
<feature type="region of interest" description="Disordered" evidence="10">
    <location>
        <begin position="252"/>
        <end position="277"/>
    </location>
</feature>
<keyword evidence="13" id="KW-1185">Reference proteome</keyword>
<dbReference type="InterPro" id="IPR036388">
    <property type="entry name" value="WH-like_DNA-bd_sf"/>
</dbReference>
<dbReference type="SUPFAM" id="SSF46785">
    <property type="entry name" value="Winged helix' DNA-binding domain"/>
    <property type="match status" value="1"/>
</dbReference>